<protein>
    <recommendedName>
        <fullName evidence="2">Saposin B-type domain-containing protein</fullName>
    </recommendedName>
</protein>
<sequence length="134" mass="14911">GQVHARKRRCMNTTKMETSSEHGRIWGMMRLLVFLSLLSLVYSSAILTGQKDDAAMDGMWCPICKDLIKGGEQMGEDELVDWIAGYVKPECDKLPLKKLQQDCFNAIMGKVDDLVVGIISKADPQEICTLATLC</sequence>
<proteinExistence type="predicted"/>
<dbReference type="InterPro" id="IPR011001">
    <property type="entry name" value="Saposin-like"/>
</dbReference>
<dbReference type="PROSITE" id="PS50015">
    <property type="entry name" value="SAP_B"/>
    <property type="match status" value="1"/>
</dbReference>
<dbReference type="AlphaFoldDB" id="A0AAN5C0M0"/>
<dbReference type="Proteomes" id="UP001328107">
    <property type="component" value="Unassembled WGS sequence"/>
</dbReference>
<dbReference type="InterPro" id="IPR008139">
    <property type="entry name" value="SaposinB_dom"/>
</dbReference>
<gene>
    <name evidence="3" type="ORF">PMAYCL1PPCAC_02598</name>
</gene>
<evidence type="ECO:0000313" key="3">
    <source>
        <dbReference type="EMBL" id="GMR32403.1"/>
    </source>
</evidence>
<accession>A0AAN5C0M0</accession>
<evidence type="ECO:0000256" key="1">
    <source>
        <dbReference type="ARBA" id="ARBA00023157"/>
    </source>
</evidence>
<evidence type="ECO:0000313" key="4">
    <source>
        <dbReference type="Proteomes" id="UP001328107"/>
    </source>
</evidence>
<feature type="non-terminal residue" evidence="3">
    <location>
        <position position="1"/>
    </location>
</feature>
<dbReference type="EMBL" id="BTRK01000001">
    <property type="protein sequence ID" value="GMR32403.1"/>
    <property type="molecule type" value="Genomic_DNA"/>
</dbReference>
<dbReference type="SMART" id="SM00741">
    <property type="entry name" value="SapB"/>
    <property type="match status" value="1"/>
</dbReference>
<evidence type="ECO:0000259" key="2">
    <source>
        <dbReference type="PROSITE" id="PS50015"/>
    </source>
</evidence>
<organism evidence="3 4">
    <name type="scientific">Pristionchus mayeri</name>
    <dbReference type="NCBI Taxonomy" id="1317129"/>
    <lineage>
        <taxon>Eukaryota</taxon>
        <taxon>Metazoa</taxon>
        <taxon>Ecdysozoa</taxon>
        <taxon>Nematoda</taxon>
        <taxon>Chromadorea</taxon>
        <taxon>Rhabditida</taxon>
        <taxon>Rhabditina</taxon>
        <taxon>Diplogasteromorpha</taxon>
        <taxon>Diplogasteroidea</taxon>
        <taxon>Neodiplogasteridae</taxon>
        <taxon>Pristionchus</taxon>
    </lineage>
</organism>
<dbReference type="SUPFAM" id="SSF47862">
    <property type="entry name" value="Saposin"/>
    <property type="match status" value="1"/>
</dbReference>
<keyword evidence="4" id="KW-1185">Reference proteome</keyword>
<reference evidence="4" key="1">
    <citation type="submission" date="2022-10" db="EMBL/GenBank/DDBJ databases">
        <title>Genome assembly of Pristionchus species.</title>
        <authorList>
            <person name="Yoshida K."/>
            <person name="Sommer R.J."/>
        </authorList>
    </citation>
    <scope>NUCLEOTIDE SEQUENCE [LARGE SCALE GENOMIC DNA]</scope>
    <source>
        <strain evidence="4">RS5460</strain>
    </source>
</reference>
<name>A0AAN5C0M0_9BILA</name>
<feature type="domain" description="Saposin B-type" evidence="2">
    <location>
        <begin position="57"/>
        <end position="134"/>
    </location>
</feature>
<comment type="caution">
    <text evidence="3">The sequence shown here is derived from an EMBL/GenBank/DDBJ whole genome shotgun (WGS) entry which is preliminary data.</text>
</comment>
<keyword evidence="1" id="KW-1015">Disulfide bond</keyword>
<dbReference type="Gene3D" id="1.10.225.10">
    <property type="entry name" value="Saposin-like"/>
    <property type="match status" value="1"/>
</dbReference>